<dbReference type="InterPro" id="IPR018900">
    <property type="entry name" value="Curli_CsgE"/>
</dbReference>
<protein>
    <recommendedName>
        <fullName evidence="2">Curli production assembly/transport component CsgE</fullName>
    </recommendedName>
</protein>
<keyword evidence="5" id="KW-1185">Reference proteome</keyword>
<organism evidence="4 5">
    <name type="scientific">Flavobacterium flabelliforme</name>
    <dbReference type="NCBI Taxonomy" id="2816119"/>
    <lineage>
        <taxon>Bacteria</taxon>
        <taxon>Pseudomonadati</taxon>
        <taxon>Bacteroidota</taxon>
        <taxon>Flavobacteriia</taxon>
        <taxon>Flavobacteriales</taxon>
        <taxon>Flavobacteriaceae</taxon>
        <taxon>Flavobacterium</taxon>
    </lineage>
</organism>
<gene>
    <name evidence="4" type="ORF">J3S90_07435</name>
</gene>
<name>A0ABS5CSN8_9FLAO</name>
<dbReference type="Pfam" id="PF10627">
    <property type="entry name" value="CsgE"/>
    <property type="match status" value="1"/>
</dbReference>
<evidence type="ECO:0000256" key="2">
    <source>
        <dbReference type="ARBA" id="ARBA00014024"/>
    </source>
</evidence>
<comment type="function">
    <text evidence="1">May be involved in the biogenesis of curli organelles.</text>
</comment>
<accession>A0ABS5CSN8</accession>
<dbReference type="EMBL" id="JAGFBU010000002">
    <property type="protein sequence ID" value="MBP4141632.1"/>
    <property type="molecule type" value="Genomic_DNA"/>
</dbReference>
<dbReference type="Proteomes" id="UP000674217">
    <property type="component" value="Unassembled WGS sequence"/>
</dbReference>
<reference evidence="4 5" key="1">
    <citation type="submission" date="2021-03" db="EMBL/GenBank/DDBJ databases">
        <title>Flavobacterium Flabelliformis Sp. Nov. And Flavobacterium Geliluteum Sp. Nov., Two Novel Multidrug Resistant Psychrophilic Species Isolated From Antarctica.</title>
        <authorList>
            <person name="Kralova S."/>
            <person name="Busse H.J."/>
            <person name="Bezdicek M."/>
            <person name="Nykrynova M."/>
            <person name="Kroupova E."/>
            <person name="Krsek D."/>
            <person name="Sedlacek I."/>
        </authorList>
    </citation>
    <scope>NUCLEOTIDE SEQUENCE [LARGE SCALE GENOMIC DNA]</scope>
    <source>
        <strain evidence="4 5">P4023</strain>
    </source>
</reference>
<evidence type="ECO:0000256" key="3">
    <source>
        <dbReference type="ARBA" id="ARBA00022729"/>
    </source>
</evidence>
<comment type="caution">
    <text evidence="4">The sequence shown here is derived from an EMBL/GenBank/DDBJ whole genome shotgun (WGS) entry which is preliminary data.</text>
</comment>
<keyword evidence="3" id="KW-0732">Signal</keyword>
<evidence type="ECO:0000313" key="4">
    <source>
        <dbReference type="EMBL" id="MBP4141632.1"/>
    </source>
</evidence>
<evidence type="ECO:0000256" key="1">
    <source>
        <dbReference type="ARBA" id="ARBA00003989"/>
    </source>
</evidence>
<proteinExistence type="predicted"/>
<evidence type="ECO:0000313" key="5">
    <source>
        <dbReference type="Proteomes" id="UP000674217"/>
    </source>
</evidence>
<sequence length="106" mass="12672">MPSDGFELIGIISDDTKTKVGKDFYDVYYYLYNQYKVNSKKVITLNEEFSFARNTKIVVSIDNEVIYEFLARPDEEYLKEMAEESIYATYLYLKNLEKQSKYFTQY</sequence>